<dbReference type="OrthoDB" id="5666689at2"/>
<reference evidence="1 2" key="1">
    <citation type="submission" date="2020-04" db="EMBL/GenBank/DDBJ databases">
        <authorList>
            <person name="De Canck E."/>
        </authorList>
    </citation>
    <scope>NUCLEOTIDE SEQUENCE [LARGE SCALE GENOMIC DNA]</scope>
    <source>
        <strain evidence="1 2">LMG 27174</strain>
    </source>
</reference>
<dbReference type="AlphaFoldDB" id="A0A6J5BSG8"/>
<proteinExistence type="predicted"/>
<gene>
    <name evidence="1" type="ORF">LMG27174_04585</name>
</gene>
<accession>A0A6J5BSG8</accession>
<dbReference type="EMBL" id="CADIJZ010000017">
    <property type="protein sequence ID" value="CAB3716342.1"/>
    <property type="molecule type" value="Genomic_DNA"/>
</dbReference>
<organism evidence="1 2">
    <name type="scientific">Paraburkholderia rhynchosiae</name>
    <dbReference type="NCBI Taxonomy" id="487049"/>
    <lineage>
        <taxon>Bacteria</taxon>
        <taxon>Pseudomonadati</taxon>
        <taxon>Pseudomonadota</taxon>
        <taxon>Betaproteobacteria</taxon>
        <taxon>Burkholderiales</taxon>
        <taxon>Burkholderiaceae</taxon>
        <taxon>Paraburkholderia</taxon>
    </lineage>
</organism>
<dbReference type="RefSeq" id="WP_102635142.1">
    <property type="nucleotide sequence ID" value="NZ_CADIJZ010000017.1"/>
</dbReference>
<dbReference type="Proteomes" id="UP000494205">
    <property type="component" value="Unassembled WGS sequence"/>
</dbReference>
<protein>
    <submittedName>
        <fullName evidence="1">Uncharacterized protein</fullName>
    </submittedName>
</protein>
<evidence type="ECO:0000313" key="2">
    <source>
        <dbReference type="Proteomes" id="UP000494205"/>
    </source>
</evidence>
<name>A0A6J5BSG8_9BURK</name>
<sequence length="247" mass="25485">MCDTGRKGGAAPKGFLAAHSDLDLYNRQLHPDEKQKPQDLQKGKTAEEQYKLAAVECALVHCADGVPDSDPNKTVLQKMRNDGQGYTTEQNTLKQAGPFDGYGTLDSLNDKYDRYQIGNRAAAAVQGVTGAAAAAAAIGAGCASVVACTAGAAVAGTSLDYSNAGFTELVNGNPASNYREQALRSLGLVPQAAAIAYAALSMGGAATGAALENQAVKRAAAFSDAARSTYTAEKFGTQGLQPTVSFR</sequence>
<evidence type="ECO:0000313" key="1">
    <source>
        <dbReference type="EMBL" id="CAB3716342.1"/>
    </source>
</evidence>